<dbReference type="Gene3D" id="3.40.630.30">
    <property type="match status" value="1"/>
</dbReference>
<dbReference type="OrthoDB" id="4250781at2759"/>
<gene>
    <name evidence="3" type="ORF">FA13DRAFT_1730101</name>
</gene>
<comment type="caution">
    <text evidence="3">The sequence shown here is derived from an EMBL/GenBank/DDBJ whole genome shotgun (WGS) entry which is preliminary data.</text>
</comment>
<evidence type="ECO:0000313" key="3">
    <source>
        <dbReference type="EMBL" id="TEB33825.1"/>
    </source>
</evidence>
<feature type="domain" description="Acyltransferase MbtK/IucB-like conserved" evidence="2">
    <location>
        <begin position="264"/>
        <end position="312"/>
    </location>
</feature>
<dbReference type="PANTHER" id="PTHR31438">
    <property type="entry name" value="LYSINE N-ACYLTRANSFERASE C17G9.06C-RELATED"/>
    <property type="match status" value="1"/>
</dbReference>
<dbReference type="STRING" id="71717.A0A4Y7TI11"/>
<evidence type="ECO:0000313" key="4">
    <source>
        <dbReference type="Proteomes" id="UP000298030"/>
    </source>
</evidence>
<dbReference type="InterPro" id="IPR016181">
    <property type="entry name" value="Acyl_CoA_acyltransferase"/>
</dbReference>
<evidence type="ECO:0000256" key="1">
    <source>
        <dbReference type="ARBA" id="ARBA00009893"/>
    </source>
</evidence>
<name>A0A4Y7TI11_COPMI</name>
<dbReference type="SMART" id="SM01006">
    <property type="entry name" value="AlcB"/>
    <property type="match status" value="1"/>
</dbReference>
<sequence>MDPSAVSQWQRPRPWYLHACSAPLRVHLLSPRLVCVLPDFTKITATTAVEEGEVTRLALDDKPVAHYSLAPDYTHALDLSSIGTAMQGATTHVPKYRVLTLKPPAPSGRIAVEDLWGVIHALFVLYYEQEQIPTLISTFANAVEIADYLVSSGLARTYPVSPPVAPTKDYDLDAVYYISRAAFWQGAGTTGFHSRPNWLPHPRPVLPEVYTFTRKDNVVAKHPVRPVKPAPGEVLYRRYCSHVGQMLELTHFDLDGVTDLPEHRTADGVSRHLAAFHKWHNDPRINSAWGEAGTVEKHREYIEGQYRDPHAIPAVWSWDGELMGYVEVNYTKEDHVAPYFPDDQPPGNWDRGLHVLVGESKFLGGGRSEIWIRSLTHYLFLNDPRSQRIVGEPAASNGPIQGVVASGGYYTPLIFDFPYKRSRLVLQTREKFFSNLTLR</sequence>
<proteinExistence type="inferred from homology"/>
<dbReference type="PANTHER" id="PTHR31438:SF1">
    <property type="entry name" value="LYSINE N-ACYLTRANSFERASE C17G9.06C-RELATED"/>
    <property type="match status" value="1"/>
</dbReference>
<dbReference type="EMBL" id="QPFP01000011">
    <property type="protein sequence ID" value="TEB33825.1"/>
    <property type="molecule type" value="Genomic_DNA"/>
</dbReference>
<dbReference type="Proteomes" id="UP000298030">
    <property type="component" value="Unassembled WGS sequence"/>
</dbReference>
<dbReference type="GO" id="GO:0016410">
    <property type="term" value="F:N-acyltransferase activity"/>
    <property type="evidence" value="ECO:0007669"/>
    <property type="project" value="TreeGrafter"/>
</dbReference>
<dbReference type="Pfam" id="PF13523">
    <property type="entry name" value="Acetyltransf_8"/>
    <property type="match status" value="1"/>
</dbReference>
<dbReference type="GO" id="GO:0019290">
    <property type="term" value="P:siderophore biosynthetic process"/>
    <property type="evidence" value="ECO:0007669"/>
    <property type="project" value="InterPro"/>
</dbReference>
<dbReference type="AlphaFoldDB" id="A0A4Y7TI11"/>
<protein>
    <recommendedName>
        <fullName evidence="2">Acyltransferase MbtK/IucB-like conserved domain-containing protein</fullName>
    </recommendedName>
</protein>
<accession>A0A4Y7TI11</accession>
<comment type="similarity">
    <text evidence="1">Belongs to the lysine N-acyltransferase MbtK family.</text>
</comment>
<dbReference type="SUPFAM" id="SSF55729">
    <property type="entry name" value="Acyl-CoA N-acyltransferases (Nat)"/>
    <property type="match status" value="1"/>
</dbReference>
<organism evidence="3 4">
    <name type="scientific">Coprinellus micaceus</name>
    <name type="common">Glistening ink-cap mushroom</name>
    <name type="synonym">Coprinus micaceus</name>
    <dbReference type="NCBI Taxonomy" id="71717"/>
    <lineage>
        <taxon>Eukaryota</taxon>
        <taxon>Fungi</taxon>
        <taxon>Dikarya</taxon>
        <taxon>Basidiomycota</taxon>
        <taxon>Agaricomycotina</taxon>
        <taxon>Agaricomycetes</taxon>
        <taxon>Agaricomycetidae</taxon>
        <taxon>Agaricales</taxon>
        <taxon>Agaricineae</taxon>
        <taxon>Psathyrellaceae</taxon>
        <taxon>Coprinellus</taxon>
    </lineage>
</organism>
<keyword evidence="4" id="KW-1185">Reference proteome</keyword>
<dbReference type="InterPro" id="IPR019432">
    <property type="entry name" value="Acyltransferase_MbtK/IucB-like"/>
</dbReference>
<reference evidence="3 4" key="1">
    <citation type="journal article" date="2019" name="Nat. Ecol. Evol.">
        <title>Megaphylogeny resolves global patterns of mushroom evolution.</title>
        <authorList>
            <person name="Varga T."/>
            <person name="Krizsan K."/>
            <person name="Foldi C."/>
            <person name="Dima B."/>
            <person name="Sanchez-Garcia M."/>
            <person name="Sanchez-Ramirez S."/>
            <person name="Szollosi G.J."/>
            <person name="Szarkandi J.G."/>
            <person name="Papp V."/>
            <person name="Albert L."/>
            <person name="Andreopoulos W."/>
            <person name="Angelini C."/>
            <person name="Antonin V."/>
            <person name="Barry K.W."/>
            <person name="Bougher N.L."/>
            <person name="Buchanan P."/>
            <person name="Buyck B."/>
            <person name="Bense V."/>
            <person name="Catcheside P."/>
            <person name="Chovatia M."/>
            <person name="Cooper J."/>
            <person name="Damon W."/>
            <person name="Desjardin D."/>
            <person name="Finy P."/>
            <person name="Geml J."/>
            <person name="Haridas S."/>
            <person name="Hughes K."/>
            <person name="Justo A."/>
            <person name="Karasinski D."/>
            <person name="Kautmanova I."/>
            <person name="Kiss B."/>
            <person name="Kocsube S."/>
            <person name="Kotiranta H."/>
            <person name="LaButti K.M."/>
            <person name="Lechner B.E."/>
            <person name="Liimatainen K."/>
            <person name="Lipzen A."/>
            <person name="Lukacs Z."/>
            <person name="Mihaltcheva S."/>
            <person name="Morgado L.N."/>
            <person name="Niskanen T."/>
            <person name="Noordeloos M.E."/>
            <person name="Ohm R.A."/>
            <person name="Ortiz-Santana B."/>
            <person name="Ovrebo C."/>
            <person name="Racz N."/>
            <person name="Riley R."/>
            <person name="Savchenko A."/>
            <person name="Shiryaev A."/>
            <person name="Soop K."/>
            <person name="Spirin V."/>
            <person name="Szebenyi C."/>
            <person name="Tomsovsky M."/>
            <person name="Tulloss R.E."/>
            <person name="Uehling J."/>
            <person name="Grigoriev I.V."/>
            <person name="Vagvolgyi C."/>
            <person name="Papp T."/>
            <person name="Martin F.M."/>
            <person name="Miettinen O."/>
            <person name="Hibbett D.S."/>
            <person name="Nagy L.G."/>
        </authorList>
    </citation>
    <scope>NUCLEOTIDE SEQUENCE [LARGE SCALE GENOMIC DNA]</scope>
    <source>
        <strain evidence="3 4">FP101781</strain>
    </source>
</reference>
<evidence type="ECO:0000259" key="2">
    <source>
        <dbReference type="SMART" id="SM01006"/>
    </source>
</evidence>